<feature type="region of interest" description="Disordered" evidence="1">
    <location>
        <begin position="1"/>
        <end position="33"/>
    </location>
</feature>
<dbReference type="HOGENOM" id="CLU_3383694_0_0_10"/>
<accession>H6L3H7</accession>
<keyword evidence="3" id="KW-1185">Reference proteome</keyword>
<protein>
    <submittedName>
        <fullName evidence="2">Uncharacterized protein</fullName>
    </submittedName>
</protein>
<evidence type="ECO:0000313" key="2">
    <source>
        <dbReference type="EMBL" id="AFC23824.1"/>
    </source>
</evidence>
<dbReference type="Proteomes" id="UP000007519">
    <property type="component" value="Chromosome"/>
</dbReference>
<dbReference type="AlphaFoldDB" id="H6L3H7"/>
<dbReference type="EMBL" id="CP002831">
    <property type="protein sequence ID" value="AFC23824.1"/>
    <property type="molecule type" value="Genomic_DNA"/>
</dbReference>
<gene>
    <name evidence="2" type="ordered locus">SGRA_1089</name>
</gene>
<name>H6L3H7_SAPGL</name>
<organism evidence="2 3">
    <name type="scientific">Saprospira grandis (strain Lewin)</name>
    <dbReference type="NCBI Taxonomy" id="984262"/>
    <lineage>
        <taxon>Bacteria</taxon>
        <taxon>Pseudomonadati</taxon>
        <taxon>Bacteroidota</taxon>
        <taxon>Saprospiria</taxon>
        <taxon>Saprospirales</taxon>
        <taxon>Saprospiraceae</taxon>
        <taxon>Saprospira</taxon>
    </lineage>
</organism>
<evidence type="ECO:0000256" key="1">
    <source>
        <dbReference type="SAM" id="MobiDB-lite"/>
    </source>
</evidence>
<sequence>MGKGLGSKEQPEKNGPGLGMCRGGRRPDRSAQR</sequence>
<dbReference type="KEGG" id="sgn:SGRA_1089"/>
<reference evidence="2 3" key="1">
    <citation type="journal article" date="2012" name="Stand. Genomic Sci.">
        <title>Complete genome sequencing and analysis of Saprospira grandis str. Lewin, a predatory marine bacterium.</title>
        <authorList>
            <person name="Saw J.H."/>
            <person name="Yuryev A."/>
            <person name="Kanbe M."/>
            <person name="Hou S."/>
            <person name="Young A.G."/>
            <person name="Aizawa S."/>
            <person name="Alam M."/>
        </authorList>
    </citation>
    <scope>NUCLEOTIDE SEQUENCE [LARGE SCALE GENOMIC DNA]</scope>
    <source>
        <strain evidence="2 3">Lewin</strain>
    </source>
</reference>
<evidence type="ECO:0000313" key="3">
    <source>
        <dbReference type="Proteomes" id="UP000007519"/>
    </source>
</evidence>
<proteinExistence type="predicted"/>